<keyword evidence="1" id="KW-0812">Transmembrane</keyword>
<feature type="transmembrane region" description="Helical" evidence="1">
    <location>
        <begin position="239"/>
        <end position="261"/>
    </location>
</feature>
<feature type="transmembrane region" description="Helical" evidence="1">
    <location>
        <begin position="126"/>
        <end position="149"/>
    </location>
</feature>
<dbReference type="RefSeq" id="WP_056944896.1">
    <property type="nucleotide sequence ID" value="NZ_AZDT01000063.1"/>
</dbReference>
<feature type="transmembrane region" description="Helical" evidence="1">
    <location>
        <begin position="469"/>
        <end position="491"/>
    </location>
</feature>
<name>A0A0R1JNY7_9LACO</name>
<gene>
    <name evidence="2" type="ORF">FD30_GL000905</name>
</gene>
<feature type="transmembrane region" description="Helical" evidence="1">
    <location>
        <begin position="393"/>
        <end position="421"/>
    </location>
</feature>
<dbReference type="OrthoDB" id="2014935at2"/>
<keyword evidence="3" id="KW-1185">Reference proteome</keyword>
<reference evidence="2 3" key="1">
    <citation type="journal article" date="2015" name="Genome Announc.">
        <title>Expanding the biotechnology potential of lactobacilli through comparative genomics of 213 strains and associated genera.</title>
        <authorList>
            <person name="Sun Z."/>
            <person name="Harris H.M."/>
            <person name="McCann A."/>
            <person name="Guo C."/>
            <person name="Argimon S."/>
            <person name="Zhang W."/>
            <person name="Yang X."/>
            <person name="Jeffery I.B."/>
            <person name="Cooney J.C."/>
            <person name="Kagawa T.F."/>
            <person name="Liu W."/>
            <person name="Song Y."/>
            <person name="Salvetti E."/>
            <person name="Wrobel A."/>
            <person name="Rasinkangas P."/>
            <person name="Parkhill J."/>
            <person name="Rea M.C."/>
            <person name="O'Sullivan O."/>
            <person name="Ritari J."/>
            <person name="Douillard F.P."/>
            <person name="Paul Ross R."/>
            <person name="Yang R."/>
            <person name="Briner A.E."/>
            <person name="Felis G.E."/>
            <person name="de Vos W.M."/>
            <person name="Barrangou R."/>
            <person name="Klaenhammer T.R."/>
            <person name="Caufield P.W."/>
            <person name="Cui Y."/>
            <person name="Zhang H."/>
            <person name="O'Toole P.W."/>
        </authorList>
    </citation>
    <scope>NUCLEOTIDE SEQUENCE [LARGE SCALE GENOMIC DNA]</scope>
    <source>
        <strain evidence="2 3">DSM 19117</strain>
    </source>
</reference>
<feature type="transmembrane region" description="Helical" evidence="1">
    <location>
        <begin position="161"/>
        <end position="183"/>
    </location>
</feature>
<evidence type="ECO:0000256" key="1">
    <source>
        <dbReference type="SAM" id="Phobius"/>
    </source>
</evidence>
<evidence type="ECO:0000313" key="3">
    <source>
        <dbReference type="Proteomes" id="UP000051162"/>
    </source>
</evidence>
<keyword evidence="1" id="KW-0472">Membrane</keyword>
<accession>A0A0R1JNY7</accession>
<feature type="transmembrane region" description="Helical" evidence="1">
    <location>
        <begin position="441"/>
        <end position="462"/>
    </location>
</feature>
<feature type="transmembrane region" description="Helical" evidence="1">
    <location>
        <begin position="511"/>
        <end position="530"/>
    </location>
</feature>
<dbReference type="EMBL" id="AZDT01000063">
    <property type="protein sequence ID" value="KRK73158.1"/>
    <property type="molecule type" value="Genomic_DNA"/>
</dbReference>
<proteinExistence type="predicted"/>
<sequence>MTATTHLGLLTRIAFKRDRARLLIWLLVLVGLMTAVAVKFNDLYGTPAEIAAIMGTLKSPAIVAMFGAYPASGTPTTAEVFANEMLVFMAIMQIIMNLGLAVHATRGEEDSGLTELVRAHAVGPQVPVLATLIELTVVNLVIGMLYALGLNLAGMSGTTATGNWLIGLGLAAIGWLFGTLALVTAQLADHAASATGTAYVLFGLSYLVRMLTDVQDPRLTWWSPLGWIEKLTPYHHPNALPLGLMLLTGVVLANSALAIAIRRDIGSGVLATRPGRRTASTVLRGPWSLLWRRHYRVLLGWLLGIAILGAAYGTVFNTIGDILKTNATLQQVFGPAMVHAANHRLLVNFTALLTVVLSTVAIIPGLQLVLSLYTDETTGWLEGLYARSVSRSYLLFSYLGTALIASTLIYGISLGSLILTGNASLTHTTDGLTAFEFWQGFWGQLPIIWFFLALGAFAVGGWPRGRALLWGYLALGFISQYLGGLLDLPQWVRRLTPFGWMPAVPEHAVDWHVFGTLSVLALVSILVGWWRYTRRDLQLR</sequence>
<keyword evidence="1" id="KW-1133">Transmembrane helix</keyword>
<dbReference type="GeneID" id="84783006"/>
<feature type="transmembrane region" description="Helical" evidence="1">
    <location>
        <begin position="345"/>
        <end position="373"/>
    </location>
</feature>
<evidence type="ECO:0000313" key="2">
    <source>
        <dbReference type="EMBL" id="KRK73158.1"/>
    </source>
</evidence>
<dbReference type="Proteomes" id="UP000051162">
    <property type="component" value="Unassembled WGS sequence"/>
</dbReference>
<organism evidence="2 3">
    <name type="scientific">Levilactobacillus namurensis DSM 19117</name>
    <dbReference type="NCBI Taxonomy" id="1423773"/>
    <lineage>
        <taxon>Bacteria</taxon>
        <taxon>Bacillati</taxon>
        <taxon>Bacillota</taxon>
        <taxon>Bacilli</taxon>
        <taxon>Lactobacillales</taxon>
        <taxon>Lactobacillaceae</taxon>
        <taxon>Levilactobacillus</taxon>
    </lineage>
</organism>
<comment type="caution">
    <text evidence="2">The sequence shown here is derived from an EMBL/GenBank/DDBJ whole genome shotgun (WGS) entry which is preliminary data.</text>
</comment>
<dbReference type="STRING" id="1423773.FD30_GL000905"/>
<dbReference type="PATRIC" id="fig|1423773.3.peg.932"/>
<feature type="transmembrane region" description="Helical" evidence="1">
    <location>
        <begin position="298"/>
        <end position="319"/>
    </location>
</feature>
<feature type="transmembrane region" description="Helical" evidence="1">
    <location>
        <begin position="22"/>
        <end position="40"/>
    </location>
</feature>
<feature type="transmembrane region" description="Helical" evidence="1">
    <location>
        <begin position="85"/>
        <end position="105"/>
    </location>
</feature>
<protein>
    <submittedName>
        <fullName evidence="2">Export protein</fullName>
    </submittedName>
</protein>
<dbReference type="AlphaFoldDB" id="A0A0R1JNY7"/>